<keyword evidence="4" id="KW-0804">Transcription</keyword>
<reference evidence="7 8" key="1">
    <citation type="submission" date="2016-10" db="EMBL/GenBank/DDBJ databases">
        <authorList>
            <person name="de Groot N.N."/>
        </authorList>
    </citation>
    <scope>NUCLEOTIDE SEQUENCE [LARGE SCALE GENOMIC DNA]</scope>
    <source>
        <strain evidence="7 8">DSM 9990</strain>
    </source>
</reference>
<dbReference type="InterPro" id="IPR011006">
    <property type="entry name" value="CheY-like_superfamily"/>
</dbReference>
<evidence type="ECO:0000259" key="6">
    <source>
        <dbReference type="PROSITE" id="PS50110"/>
    </source>
</evidence>
<evidence type="ECO:0000313" key="8">
    <source>
        <dbReference type="Proteomes" id="UP000199611"/>
    </source>
</evidence>
<keyword evidence="8" id="KW-1185">Reference proteome</keyword>
<keyword evidence="3" id="KW-0805">Transcription regulation</keyword>
<evidence type="ECO:0000313" key="7">
    <source>
        <dbReference type="EMBL" id="SFM84173.1"/>
    </source>
</evidence>
<dbReference type="Pfam" id="PF00072">
    <property type="entry name" value="Response_reg"/>
    <property type="match status" value="1"/>
</dbReference>
<dbReference type="FunFam" id="3.40.50.2300:FF:000018">
    <property type="entry name" value="DNA-binding transcriptional regulator NtrC"/>
    <property type="match status" value="1"/>
</dbReference>
<keyword evidence="1 5" id="KW-0597">Phosphoprotein</keyword>
<gene>
    <name evidence="7" type="ORF">SAMN05660836_01647</name>
</gene>
<dbReference type="PANTHER" id="PTHR43228:SF1">
    <property type="entry name" value="TWO-COMPONENT RESPONSE REGULATOR ARR22"/>
    <property type="match status" value="1"/>
</dbReference>
<evidence type="ECO:0000256" key="5">
    <source>
        <dbReference type="PROSITE-ProRule" id="PRU00169"/>
    </source>
</evidence>
<sequence length="128" mass="14290">MSEKARILIVDDEDRFRKTLKKNLQLEGFFVDDASSGSQALEKLSGSSYDVVLLDIRMPGMNGITALEKIKQMSPQVEVIVLTGHASVDVAVKIMQLGGYEYCLKPCDVKDLISKIEHSMEKKVRSNK</sequence>
<dbReference type="PROSITE" id="PS50110">
    <property type="entry name" value="RESPONSE_REGULATORY"/>
    <property type="match status" value="1"/>
</dbReference>
<feature type="modified residue" description="4-aspartylphosphate" evidence="5">
    <location>
        <position position="55"/>
    </location>
</feature>
<dbReference type="PANTHER" id="PTHR43228">
    <property type="entry name" value="TWO-COMPONENT RESPONSE REGULATOR"/>
    <property type="match status" value="1"/>
</dbReference>
<dbReference type="InterPro" id="IPR001789">
    <property type="entry name" value="Sig_transdc_resp-reg_receiver"/>
</dbReference>
<dbReference type="EMBL" id="FOUU01000005">
    <property type="protein sequence ID" value="SFM84173.1"/>
    <property type="molecule type" value="Genomic_DNA"/>
</dbReference>
<evidence type="ECO:0000256" key="1">
    <source>
        <dbReference type="ARBA" id="ARBA00022553"/>
    </source>
</evidence>
<dbReference type="RefSeq" id="WP_093394921.1">
    <property type="nucleotide sequence ID" value="NZ_FOUU01000005.1"/>
</dbReference>
<dbReference type="OrthoDB" id="9786548at2"/>
<accession>A0A1I4U662</accession>
<feature type="domain" description="Response regulatory" evidence="6">
    <location>
        <begin position="6"/>
        <end position="120"/>
    </location>
</feature>
<protein>
    <submittedName>
        <fullName evidence="7">Response regulator receiver domain-containing protein</fullName>
    </submittedName>
</protein>
<proteinExistence type="predicted"/>
<evidence type="ECO:0000256" key="3">
    <source>
        <dbReference type="ARBA" id="ARBA00023015"/>
    </source>
</evidence>
<dbReference type="InterPro" id="IPR052048">
    <property type="entry name" value="ST_Response_Regulator"/>
</dbReference>
<dbReference type="STRING" id="39841.SAMN05660836_01647"/>
<evidence type="ECO:0000256" key="4">
    <source>
        <dbReference type="ARBA" id="ARBA00023163"/>
    </source>
</evidence>
<dbReference type="AlphaFoldDB" id="A0A1I4U662"/>
<dbReference type="GO" id="GO:0000160">
    <property type="term" value="P:phosphorelay signal transduction system"/>
    <property type="evidence" value="ECO:0007669"/>
    <property type="project" value="UniProtKB-KW"/>
</dbReference>
<organism evidence="7 8">
    <name type="scientific">Thermodesulforhabdus norvegica</name>
    <dbReference type="NCBI Taxonomy" id="39841"/>
    <lineage>
        <taxon>Bacteria</taxon>
        <taxon>Pseudomonadati</taxon>
        <taxon>Thermodesulfobacteriota</taxon>
        <taxon>Syntrophobacteria</taxon>
        <taxon>Syntrophobacterales</taxon>
        <taxon>Thermodesulforhabdaceae</taxon>
        <taxon>Thermodesulforhabdus</taxon>
    </lineage>
</organism>
<dbReference type="Gene3D" id="3.40.50.2300">
    <property type="match status" value="1"/>
</dbReference>
<keyword evidence="2" id="KW-0902">Two-component regulatory system</keyword>
<dbReference type="SUPFAM" id="SSF52172">
    <property type="entry name" value="CheY-like"/>
    <property type="match status" value="1"/>
</dbReference>
<name>A0A1I4U662_9BACT</name>
<dbReference type="Proteomes" id="UP000199611">
    <property type="component" value="Unassembled WGS sequence"/>
</dbReference>
<dbReference type="SMART" id="SM00448">
    <property type="entry name" value="REC"/>
    <property type="match status" value="1"/>
</dbReference>
<evidence type="ECO:0000256" key="2">
    <source>
        <dbReference type="ARBA" id="ARBA00023012"/>
    </source>
</evidence>